<evidence type="ECO:0000256" key="7">
    <source>
        <dbReference type="HAMAP-Rule" id="MF_01953"/>
    </source>
</evidence>
<comment type="cofactor">
    <cofactor evidence="1">
        <name>Ni cation</name>
        <dbReference type="ChEBI" id="CHEBI:25516"/>
    </cofactor>
</comment>
<dbReference type="SUPFAM" id="SSF51556">
    <property type="entry name" value="Metallo-dependent hydrolases"/>
    <property type="match status" value="1"/>
</dbReference>
<reference evidence="12 13" key="1">
    <citation type="submission" date="2015-10" db="EMBL/GenBank/DDBJ databases">
        <title>Draft genome sequence of pyrrolomycin-producing Streptomyces vitaminophilus.</title>
        <authorList>
            <person name="Graham D.E."/>
            <person name="Mahan K.M."/>
            <person name="Klingeman D.M."/>
            <person name="Hettich R.L."/>
            <person name="Parry R.J."/>
        </authorList>
    </citation>
    <scope>NUCLEOTIDE SEQUENCE [LARGE SCALE GENOMIC DNA]</scope>
    <source>
        <strain evidence="12 13">ATCC 31673</strain>
    </source>
</reference>
<evidence type="ECO:0000256" key="8">
    <source>
        <dbReference type="PROSITE-ProRule" id="PRU00700"/>
    </source>
</evidence>
<feature type="domain" description="Urease" evidence="11">
    <location>
        <begin position="136"/>
        <end position="561"/>
    </location>
</feature>
<dbReference type="UniPathway" id="UPA00258">
    <property type="reaction ID" value="UER00370"/>
</dbReference>
<dbReference type="AlphaFoldDB" id="A0A0T6LUQ6"/>
<dbReference type="Gene3D" id="2.30.40.10">
    <property type="entry name" value="Urease, subunit C, domain 1"/>
    <property type="match status" value="1"/>
</dbReference>
<evidence type="ECO:0000256" key="10">
    <source>
        <dbReference type="SAM" id="MobiDB-lite"/>
    </source>
</evidence>
<dbReference type="Proteomes" id="UP000050867">
    <property type="component" value="Unassembled WGS sequence"/>
</dbReference>
<protein>
    <recommendedName>
        <fullName evidence="7">Urease subunit alpha</fullName>
        <ecNumber evidence="7">3.5.1.5</ecNumber>
    </recommendedName>
    <alternativeName>
        <fullName evidence="7">Urea amidohydrolase subunit alpha</fullName>
    </alternativeName>
</protein>
<dbReference type="InterPro" id="IPR006680">
    <property type="entry name" value="Amidohydro-rel"/>
</dbReference>
<comment type="caution">
    <text evidence="7 8">Lacks conserved residue(s) required for the propagation of feature annotation.</text>
</comment>
<dbReference type="STRING" id="76728.AQ490_18965"/>
<dbReference type="InterPro" id="IPR032466">
    <property type="entry name" value="Metal_Hydrolase"/>
</dbReference>
<evidence type="ECO:0000313" key="13">
    <source>
        <dbReference type="Proteomes" id="UP000050867"/>
    </source>
</evidence>
<dbReference type="Gene3D" id="3.20.20.140">
    <property type="entry name" value="Metal-dependent hydrolases"/>
    <property type="match status" value="2"/>
</dbReference>
<comment type="subunit">
    <text evidence="7">Heterotrimer of UreA (gamma), UreB (beta) and UreC (alpha) subunits. Three heterotrimers associate to form the active enzyme.</text>
</comment>
<dbReference type="eggNOG" id="COG0804">
    <property type="taxonomic scope" value="Bacteria"/>
</dbReference>
<evidence type="ECO:0000256" key="9">
    <source>
        <dbReference type="RuleBase" id="RU004158"/>
    </source>
</evidence>
<evidence type="ECO:0000256" key="3">
    <source>
        <dbReference type="ARBA" id="ARBA00022596"/>
    </source>
</evidence>
<feature type="region of interest" description="Disordered" evidence="10">
    <location>
        <begin position="309"/>
        <end position="330"/>
    </location>
</feature>
<feature type="binding site" evidence="7 8">
    <location>
        <position position="226"/>
    </location>
    <ligand>
        <name>substrate</name>
    </ligand>
</feature>
<dbReference type="SUPFAM" id="SSF51338">
    <property type="entry name" value="Composite domain of metallo-dependent hydrolases"/>
    <property type="match status" value="1"/>
</dbReference>
<dbReference type="PRINTS" id="PR01752">
    <property type="entry name" value="UREASE"/>
</dbReference>
<name>A0A0T6LUQ6_WENVI</name>
<keyword evidence="3" id="KW-0533">Nickel</keyword>
<evidence type="ECO:0000256" key="4">
    <source>
        <dbReference type="ARBA" id="ARBA00022723"/>
    </source>
</evidence>
<dbReference type="PROSITE" id="PS51368">
    <property type="entry name" value="UREASE_3"/>
    <property type="match status" value="1"/>
</dbReference>
<dbReference type="Pfam" id="PF01979">
    <property type="entry name" value="Amidohydro_1"/>
    <property type="match status" value="1"/>
</dbReference>
<dbReference type="EMBL" id="LLZU01000010">
    <property type="protein sequence ID" value="KRV49780.1"/>
    <property type="molecule type" value="Genomic_DNA"/>
</dbReference>
<dbReference type="PANTHER" id="PTHR43440:SF1">
    <property type="entry name" value="UREASE"/>
    <property type="match status" value="1"/>
</dbReference>
<gene>
    <name evidence="7 12" type="primary">ureC</name>
    <name evidence="12" type="ORF">AQ490_18965</name>
</gene>
<evidence type="ECO:0000256" key="5">
    <source>
        <dbReference type="ARBA" id="ARBA00022801"/>
    </source>
</evidence>
<dbReference type="InterPro" id="IPR050112">
    <property type="entry name" value="Urease_alpha_subunit"/>
</dbReference>
<evidence type="ECO:0000256" key="2">
    <source>
        <dbReference type="ARBA" id="ARBA00004897"/>
    </source>
</evidence>
<comment type="caution">
    <text evidence="12">The sequence shown here is derived from an EMBL/GenBank/DDBJ whole genome shotgun (WGS) entry which is preliminary data.</text>
</comment>
<comment type="catalytic activity">
    <reaction evidence="6 7">
        <text>urea + 2 H2O + H(+) = hydrogencarbonate + 2 NH4(+)</text>
        <dbReference type="Rhea" id="RHEA:20557"/>
        <dbReference type="ChEBI" id="CHEBI:15377"/>
        <dbReference type="ChEBI" id="CHEBI:15378"/>
        <dbReference type="ChEBI" id="CHEBI:16199"/>
        <dbReference type="ChEBI" id="CHEBI:17544"/>
        <dbReference type="ChEBI" id="CHEBI:28938"/>
        <dbReference type="EC" id="3.5.1.5"/>
    </reaction>
</comment>
<comment type="pathway">
    <text evidence="2 7">Nitrogen metabolism; urea degradation; CO(2) and NH(3) from urea (urease route): step 1/1.</text>
</comment>
<comment type="subcellular location">
    <subcellularLocation>
        <location evidence="7 8">Cytoplasm</location>
    </subcellularLocation>
</comment>
<evidence type="ECO:0000313" key="12">
    <source>
        <dbReference type="EMBL" id="KRV49780.1"/>
    </source>
</evidence>
<evidence type="ECO:0000259" key="11">
    <source>
        <dbReference type="PROSITE" id="PS51368"/>
    </source>
</evidence>
<dbReference type="OrthoDB" id="9802793at2"/>
<dbReference type="GO" id="GO:0005737">
    <property type="term" value="C:cytoplasm"/>
    <property type="evidence" value="ECO:0007669"/>
    <property type="project" value="UniProtKB-SubCell"/>
</dbReference>
<dbReference type="RefSeq" id="WP_018386814.1">
    <property type="nucleotide sequence ID" value="NZ_LLZU01000010.1"/>
</dbReference>
<dbReference type="InterPro" id="IPR017951">
    <property type="entry name" value="Urease_asu_c"/>
</dbReference>
<evidence type="ECO:0000256" key="6">
    <source>
        <dbReference type="ARBA" id="ARBA00047778"/>
    </source>
</evidence>
<keyword evidence="13" id="KW-1185">Reference proteome</keyword>
<dbReference type="GO" id="GO:0009039">
    <property type="term" value="F:urease activity"/>
    <property type="evidence" value="ECO:0007669"/>
    <property type="project" value="UniProtKB-UniRule"/>
</dbReference>
<keyword evidence="5 7" id="KW-0378">Hydrolase</keyword>
<proteinExistence type="inferred from homology"/>
<dbReference type="HAMAP" id="MF_01953">
    <property type="entry name" value="Urease_alpha"/>
    <property type="match status" value="1"/>
</dbReference>
<organism evidence="12 13">
    <name type="scientific">Wenjunlia vitaminophila</name>
    <name type="common">Streptomyces vitaminophilus</name>
    <dbReference type="NCBI Taxonomy" id="76728"/>
    <lineage>
        <taxon>Bacteria</taxon>
        <taxon>Bacillati</taxon>
        <taxon>Actinomycetota</taxon>
        <taxon>Actinomycetes</taxon>
        <taxon>Kitasatosporales</taxon>
        <taxon>Streptomycetaceae</taxon>
        <taxon>Wenjunlia</taxon>
    </lineage>
</organism>
<comment type="similarity">
    <text evidence="7 9">Belongs to the metallo-dependent hydrolases superfamily. Urease alpha subunit family.</text>
</comment>
<dbReference type="Pfam" id="PF00449">
    <property type="entry name" value="Urease_alpha"/>
    <property type="match status" value="1"/>
</dbReference>
<dbReference type="PANTHER" id="PTHR43440">
    <property type="entry name" value="UREASE"/>
    <property type="match status" value="1"/>
</dbReference>
<accession>A0A0T6LUQ6</accession>
<dbReference type="InterPro" id="IPR005848">
    <property type="entry name" value="Urease_asu"/>
</dbReference>
<dbReference type="GO" id="GO:0043419">
    <property type="term" value="P:urea catabolic process"/>
    <property type="evidence" value="ECO:0007669"/>
    <property type="project" value="UniProtKB-UniRule"/>
</dbReference>
<evidence type="ECO:0000256" key="1">
    <source>
        <dbReference type="ARBA" id="ARBA00001948"/>
    </source>
</evidence>
<dbReference type="InterPro" id="IPR011612">
    <property type="entry name" value="Urease_alpha_N_dom"/>
</dbReference>
<dbReference type="InterPro" id="IPR011059">
    <property type="entry name" value="Metal-dep_hydrolase_composite"/>
</dbReference>
<keyword evidence="7 8" id="KW-0963">Cytoplasm</keyword>
<sequence length="561" mass="57864">MTGIERRNYTELYGPTVGDRIRLADTDLLIQVERDLCGGPGRAGDEALLGPGGTLREPLGQARVTRAEGAPDTVITGVVVLDHWGVVKADVGIRNGRIAALAKAGNPDTMDRVHPGLVIGPETEVISGNGQILTAGAIDTGTHLVHPRVVGDALAAGVTTLVGGGTGPADGTVTTGVTPGPWHLAGMLQAMEAFPVNIALLGLGSTTSAQSLHTQVRSGAAGFRVHPVRGVTPAAVDACLTVCDATGVPLLLRPDPRNEAGSLRDTADAVAGRAVHATLAPGVGHPPFLDALVLAAEPWVLPGSTLAARPGSGRAAGAGPSPAPEGGPAAPAKEALLAAERVLHDLGALSILSSGGGVRGRIGELVPRAWRTAHLMRRRRGRLTGDVRADNHRARRYIAKYTINPAVAHGLDREIGSVRTGKVADLVLWDPAWFGVRPRLVIKGGQIVHGGRDAPGPGASTTPSVPFHPGFGAVGRAPADNALTFVAQPALDAGLSERLGLGRSCTVLCDTRRRGKENMAENAALPRIEVPADGGAVRVDGEDVEPEPPGELPMSRRYFLF</sequence>
<keyword evidence="4" id="KW-0479">Metal-binding</keyword>
<dbReference type="EC" id="3.5.1.5" evidence="7"/>
<dbReference type="GO" id="GO:0016151">
    <property type="term" value="F:nickel cation binding"/>
    <property type="evidence" value="ECO:0007669"/>
    <property type="project" value="InterPro"/>
</dbReference>